<dbReference type="Pfam" id="PF11066">
    <property type="entry name" value="DUF2867"/>
    <property type="match status" value="1"/>
</dbReference>
<evidence type="ECO:0000313" key="2">
    <source>
        <dbReference type="Proteomes" id="UP000290365"/>
    </source>
</evidence>
<dbReference type="InterPro" id="IPR021295">
    <property type="entry name" value="DUF2867"/>
</dbReference>
<organism evidence="1 2">
    <name type="scientific">Ktedonosporobacter rubrisoli</name>
    <dbReference type="NCBI Taxonomy" id="2509675"/>
    <lineage>
        <taxon>Bacteria</taxon>
        <taxon>Bacillati</taxon>
        <taxon>Chloroflexota</taxon>
        <taxon>Ktedonobacteria</taxon>
        <taxon>Ktedonobacterales</taxon>
        <taxon>Ktedonosporobacteraceae</taxon>
        <taxon>Ktedonosporobacter</taxon>
    </lineage>
</organism>
<accession>A0A4P6JWA9</accession>
<name>A0A4P6JWA9_KTERU</name>
<keyword evidence="2" id="KW-1185">Reference proteome</keyword>
<gene>
    <name evidence="1" type="ORF">EPA93_28430</name>
</gene>
<evidence type="ECO:0000313" key="1">
    <source>
        <dbReference type="EMBL" id="QBD79693.1"/>
    </source>
</evidence>
<dbReference type="EMBL" id="CP035758">
    <property type="protein sequence ID" value="QBD79693.1"/>
    <property type="molecule type" value="Genomic_DNA"/>
</dbReference>
<dbReference type="Proteomes" id="UP000290365">
    <property type="component" value="Chromosome"/>
</dbReference>
<reference evidence="1 2" key="1">
    <citation type="submission" date="2019-01" db="EMBL/GenBank/DDBJ databases">
        <title>Ktedonosporobacter rubrisoli SCAWS-G2.</title>
        <authorList>
            <person name="Huang Y."/>
            <person name="Yan B."/>
        </authorList>
    </citation>
    <scope>NUCLEOTIDE SEQUENCE [LARGE SCALE GENOMIC DNA]</scope>
    <source>
        <strain evidence="1 2">SCAWS-G2</strain>
    </source>
</reference>
<dbReference type="KEGG" id="kbs:EPA93_28430"/>
<protein>
    <submittedName>
        <fullName evidence="1">DUF2867 domain-containing protein</fullName>
    </submittedName>
</protein>
<proteinExistence type="predicted"/>
<dbReference type="OrthoDB" id="7058586at2"/>
<dbReference type="AlphaFoldDB" id="A0A4P6JWA9"/>
<sequence length="193" mass="21847">MSWKRCTGKSPESLTSCFYQQGGRPTERNPKMPRNSTYQALPAMEMEPFLADADYLDVTTAIGGADLRTFLANWFNYQPAWLMRVQRLVGIGSKTKGPVSRLSPEMVPFQEGARLGPLTVRLAEQERYWLAEIHIKQLNASLGFVAEPLANRRTRFSVFTAVHYTSLTGPLYFQFIRPFHRLLISGKTSAGVR</sequence>